<evidence type="ECO:0000313" key="4">
    <source>
        <dbReference type="Proteomes" id="UP000070700"/>
    </source>
</evidence>
<dbReference type="GeneID" id="28826740"/>
<feature type="domain" description="Heterokaryon incompatibility" evidence="1">
    <location>
        <begin position="22"/>
        <end position="106"/>
    </location>
</feature>
<evidence type="ECO:0000259" key="1">
    <source>
        <dbReference type="Pfam" id="PF06985"/>
    </source>
</evidence>
<evidence type="ECO:0000313" key="3">
    <source>
        <dbReference type="EMBL" id="KUJ13699.1"/>
    </source>
</evidence>
<dbReference type="EMBL" id="KQ947421">
    <property type="protein sequence ID" value="KUJ13699.1"/>
    <property type="molecule type" value="Genomic_DNA"/>
</dbReference>
<evidence type="ECO:0000259" key="2">
    <source>
        <dbReference type="Pfam" id="PF26640"/>
    </source>
</evidence>
<reference evidence="3 4" key="1">
    <citation type="submission" date="2015-10" db="EMBL/GenBank/DDBJ databases">
        <title>Full genome of DAOMC 229536 Phialocephala scopiformis, a fungal endophyte of spruce producing the potent anti-insectan compound rugulosin.</title>
        <authorList>
            <consortium name="DOE Joint Genome Institute"/>
            <person name="Walker A.K."/>
            <person name="Frasz S.L."/>
            <person name="Seifert K.A."/>
            <person name="Miller J.D."/>
            <person name="Mondo S.J."/>
            <person name="Labutti K."/>
            <person name="Lipzen A."/>
            <person name="Dockter R."/>
            <person name="Kennedy M."/>
            <person name="Grigoriev I.V."/>
            <person name="Spatafora J.W."/>
        </authorList>
    </citation>
    <scope>NUCLEOTIDE SEQUENCE [LARGE SCALE GENOMIC DNA]</scope>
    <source>
        <strain evidence="3 4">CBS 120377</strain>
    </source>
</reference>
<sequence>MRLLHTTKLRLQEFPGGDVPRYAILSHMWGEGEITYQDIKEHTFAQMNAFPKLQGCCKRAAEDGYEWVWIDTCCIDKTSSAELSEAINSMYQWYRDSDVCYAYLEDIASISKLSASRWFTRGWTLQEFIAPRRLLVFDFQWRELGSKNTLVDQIFHATGIPKEIISGMSPLQCNVAQRMSWASSRQTTREEDMAYCLMGLFDVHMPPIYGEGAEKAFIRLEEEILKRSSDQTLFLWTSAHDPYNQGLLATSPRAFCTHYNCFHWMVDAMRIPHSAMKKLIWSMAGDTFQIDLEPCGGDYGQNHNLDLCCFLR</sequence>
<protein>
    <submittedName>
        <fullName evidence="3">HET-domain-containing protein</fullName>
    </submittedName>
</protein>
<feature type="domain" description="DUF8212" evidence="2">
    <location>
        <begin position="215"/>
        <end position="244"/>
    </location>
</feature>
<name>A0A194X152_MOLSC</name>
<dbReference type="InterPro" id="IPR058525">
    <property type="entry name" value="DUF8212"/>
</dbReference>
<organism evidence="3 4">
    <name type="scientific">Mollisia scopiformis</name>
    <name type="common">Conifer needle endophyte fungus</name>
    <name type="synonym">Phialocephala scopiformis</name>
    <dbReference type="NCBI Taxonomy" id="149040"/>
    <lineage>
        <taxon>Eukaryota</taxon>
        <taxon>Fungi</taxon>
        <taxon>Dikarya</taxon>
        <taxon>Ascomycota</taxon>
        <taxon>Pezizomycotina</taxon>
        <taxon>Leotiomycetes</taxon>
        <taxon>Helotiales</taxon>
        <taxon>Mollisiaceae</taxon>
        <taxon>Mollisia</taxon>
    </lineage>
</organism>
<dbReference type="InParanoid" id="A0A194X152"/>
<dbReference type="InterPro" id="IPR010730">
    <property type="entry name" value="HET"/>
</dbReference>
<dbReference type="Proteomes" id="UP000070700">
    <property type="component" value="Unassembled WGS sequence"/>
</dbReference>
<gene>
    <name evidence="3" type="ORF">LY89DRAFT_698873</name>
</gene>
<accession>A0A194X152</accession>
<proteinExistence type="predicted"/>
<dbReference type="Pfam" id="PF06985">
    <property type="entry name" value="HET"/>
    <property type="match status" value="1"/>
</dbReference>
<keyword evidence="4" id="KW-1185">Reference proteome</keyword>
<dbReference type="Pfam" id="PF26640">
    <property type="entry name" value="DUF8212"/>
    <property type="match status" value="1"/>
</dbReference>
<dbReference type="AlphaFoldDB" id="A0A194X152"/>
<dbReference type="OrthoDB" id="674604at2759"/>
<dbReference type="KEGG" id="psco:LY89DRAFT_698873"/>
<dbReference type="PANTHER" id="PTHR10622">
    <property type="entry name" value="HET DOMAIN-CONTAINING PROTEIN"/>
    <property type="match status" value="1"/>
</dbReference>
<dbReference type="PANTHER" id="PTHR10622:SF10">
    <property type="entry name" value="HET DOMAIN-CONTAINING PROTEIN"/>
    <property type="match status" value="1"/>
</dbReference>
<dbReference type="RefSeq" id="XP_018068054.1">
    <property type="nucleotide sequence ID" value="XM_018217014.1"/>
</dbReference>